<evidence type="ECO:0000313" key="2">
    <source>
        <dbReference type="EMBL" id="KJE21581.1"/>
    </source>
</evidence>
<dbReference type="GO" id="GO:0005524">
    <property type="term" value="F:ATP binding"/>
    <property type="evidence" value="ECO:0007669"/>
    <property type="project" value="InterPro"/>
</dbReference>
<dbReference type="SUPFAM" id="SSF56112">
    <property type="entry name" value="Protein kinase-like (PK-like)"/>
    <property type="match status" value="1"/>
</dbReference>
<dbReference type="InterPro" id="IPR000719">
    <property type="entry name" value="Prot_kinase_dom"/>
</dbReference>
<keyword evidence="2" id="KW-0418">Kinase</keyword>
<evidence type="ECO:0000313" key="3">
    <source>
        <dbReference type="Proteomes" id="UP000032545"/>
    </source>
</evidence>
<comment type="caution">
    <text evidence="2">The sequence shown here is derived from an EMBL/GenBank/DDBJ whole genome shotgun (WGS) entry which is preliminary data.</text>
</comment>
<organism evidence="2 3">
    <name type="scientific">Frankia torreyi</name>
    <dbReference type="NCBI Taxonomy" id="1856"/>
    <lineage>
        <taxon>Bacteria</taxon>
        <taxon>Bacillati</taxon>
        <taxon>Actinomycetota</taxon>
        <taxon>Actinomycetes</taxon>
        <taxon>Frankiales</taxon>
        <taxon>Frankiaceae</taxon>
        <taxon>Frankia</taxon>
    </lineage>
</organism>
<dbReference type="PROSITE" id="PS50011">
    <property type="entry name" value="PROTEIN_KINASE_DOM"/>
    <property type="match status" value="1"/>
</dbReference>
<dbReference type="PATRIC" id="fig|1502723.3.peg.3869"/>
<protein>
    <submittedName>
        <fullName evidence="2">Protein kinase family protein</fullName>
    </submittedName>
</protein>
<proteinExistence type="predicted"/>
<dbReference type="GO" id="GO:0004672">
    <property type="term" value="F:protein kinase activity"/>
    <property type="evidence" value="ECO:0007669"/>
    <property type="project" value="InterPro"/>
</dbReference>
<dbReference type="InterPro" id="IPR008271">
    <property type="entry name" value="Ser/Thr_kinase_AS"/>
</dbReference>
<dbReference type="AlphaFoldDB" id="A0A0D8BBM3"/>
<gene>
    <name evidence="2" type="ORF">FF36_04155</name>
</gene>
<dbReference type="PROSITE" id="PS00108">
    <property type="entry name" value="PROTEIN_KINASE_ST"/>
    <property type="match status" value="1"/>
</dbReference>
<accession>A0A0D8BBM3</accession>
<reference evidence="2 3" key="2">
    <citation type="journal article" date="2016" name="Genome Announc.">
        <title>Permanent Draft Genome Sequences for Two Variants of Frankia sp. Strain CpI1, the First Frankia Strain Isolated from Root Nodules of Comptonia peregrina.</title>
        <authorList>
            <person name="Oshone R."/>
            <person name="Hurst S.G.IV."/>
            <person name="Abebe-Akele F."/>
            <person name="Simpson S."/>
            <person name="Morris K."/>
            <person name="Thomas W.K."/>
            <person name="Tisa L.S."/>
        </authorList>
    </citation>
    <scope>NUCLEOTIDE SEQUENCE [LARGE SCALE GENOMIC DNA]</scope>
    <source>
        <strain evidence="3">CpI1-S</strain>
    </source>
</reference>
<dbReference type="Pfam" id="PF07714">
    <property type="entry name" value="PK_Tyr_Ser-Thr"/>
    <property type="match status" value="1"/>
</dbReference>
<evidence type="ECO:0000259" key="1">
    <source>
        <dbReference type="PROSITE" id="PS50011"/>
    </source>
</evidence>
<sequence length="92" mass="9983">MHNASRTPEQLRFAANQAVAGCHRTGGTLTRRRRDMTQPEACAVGLAVAAALSHAHARGVLHRDIKADNVLFRAWGTSVQRLALRTILSSGR</sequence>
<dbReference type="EMBL" id="JYFN01000035">
    <property type="protein sequence ID" value="KJE21581.1"/>
    <property type="molecule type" value="Genomic_DNA"/>
</dbReference>
<feature type="domain" description="Protein kinase" evidence="1">
    <location>
        <begin position="1"/>
        <end position="92"/>
    </location>
</feature>
<dbReference type="InterPro" id="IPR011009">
    <property type="entry name" value="Kinase-like_dom_sf"/>
</dbReference>
<dbReference type="Proteomes" id="UP000032545">
    <property type="component" value="Unassembled WGS sequence"/>
</dbReference>
<reference evidence="3" key="1">
    <citation type="submission" date="2015-02" db="EMBL/GenBank/DDBJ databases">
        <title>Draft Genome of Frankia sp. CpI1-S.</title>
        <authorList>
            <person name="Oshone R.T."/>
            <person name="Ngom M."/>
            <person name="Ghodhbane-Gtari F."/>
            <person name="Gtari M."/>
            <person name="Morris K."/>
            <person name="Thomas K."/>
            <person name="Sen A."/>
            <person name="Tisa L.S."/>
        </authorList>
    </citation>
    <scope>NUCLEOTIDE SEQUENCE [LARGE SCALE GENOMIC DNA]</scope>
    <source>
        <strain evidence="3">CpI1-S</strain>
    </source>
</reference>
<dbReference type="InterPro" id="IPR001245">
    <property type="entry name" value="Ser-Thr/Tyr_kinase_cat_dom"/>
</dbReference>
<name>A0A0D8BBM3_9ACTN</name>
<keyword evidence="3" id="KW-1185">Reference proteome</keyword>
<keyword evidence="2" id="KW-0808">Transferase</keyword>
<dbReference type="Gene3D" id="1.10.510.10">
    <property type="entry name" value="Transferase(Phosphotransferase) domain 1"/>
    <property type="match status" value="1"/>
</dbReference>